<accession>A0A8H7PC71</accession>
<reference evidence="2" key="2">
    <citation type="journal article" name="Front. Microbiol.">
        <title>Degradative Capacity of Two Strains of Rhodonia placenta: From Phenotype to Genotype.</title>
        <authorList>
            <person name="Kolle M."/>
            <person name="Horta M.A.C."/>
            <person name="Nowrousian M."/>
            <person name="Ohm R.A."/>
            <person name="Benz J.P."/>
            <person name="Pilgard A."/>
        </authorList>
    </citation>
    <scope>NUCLEOTIDE SEQUENCE</scope>
    <source>
        <strain evidence="2">FPRL280</strain>
    </source>
</reference>
<name>A0A8H7PC71_9APHY</name>
<evidence type="ECO:0000313" key="2">
    <source>
        <dbReference type="EMBL" id="KAF9822171.1"/>
    </source>
</evidence>
<feature type="region of interest" description="Disordered" evidence="1">
    <location>
        <begin position="373"/>
        <end position="403"/>
    </location>
</feature>
<evidence type="ECO:0000313" key="3">
    <source>
        <dbReference type="Proteomes" id="UP000639403"/>
    </source>
</evidence>
<evidence type="ECO:0000256" key="1">
    <source>
        <dbReference type="SAM" id="MobiDB-lite"/>
    </source>
</evidence>
<protein>
    <submittedName>
        <fullName evidence="2">Uncharacterized protein</fullName>
    </submittedName>
</protein>
<dbReference type="EMBL" id="JADOXO010000001">
    <property type="protein sequence ID" value="KAF9822171.1"/>
    <property type="molecule type" value="Genomic_DNA"/>
</dbReference>
<gene>
    <name evidence="2" type="ORF">IEO21_00165</name>
</gene>
<feature type="region of interest" description="Disordered" evidence="1">
    <location>
        <begin position="497"/>
        <end position="533"/>
    </location>
</feature>
<comment type="caution">
    <text evidence="2">The sequence shown here is derived from an EMBL/GenBank/DDBJ whole genome shotgun (WGS) entry which is preliminary data.</text>
</comment>
<dbReference type="AlphaFoldDB" id="A0A8H7PC71"/>
<feature type="region of interest" description="Disordered" evidence="1">
    <location>
        <begin position="306"/>
        <end position="355"/>
    </location>
</feature>
<sequence length="533" mass="61171">MASAPLSDLLSVPFGPFRDEDVLTDACKSVPSNVLGLHDFMLEFRGKPIGLTQSEAYQPEYRKESAERVRFRGVLEIKSPSWLTPVARRSIEEEIHRRDRDLAERGGRRVPSKSPDLEWIYRQRGYNANVIKVLIQGMKYLPAVFLMSKEVPNGLRIHSMHNQLIPLFQYLSRYRTLRLLSDLIKVHAQTLSSTGDRTAPREDRTAAWFADLYEEHMSRSYFPRTRRLIYDSDDSDIEPRSGGKLKPGHEHILRHIPRAEVLSLLAANAKWVLEEQSARQGNTRFLDIEVWNTWVQESRAARQDAARQGAKWGRDLVASSSDDSSEDERPPRMMRNKPKSKASTGSKAVARRSPSISERMVVDNVDLSVLRSYDPDFSPPSTPDASDSESEHSLPSRPSTPPNPSIYALIHPAFFNPPRLPTDDFTWVCPVDDCHYRIAMLNLTEENCAKLDPDDAQRLKAGNWRFREIWVQGCFRWMVSCHFEDHLDKEGIVVGEDGRPEWKHPRHHENTPWPPSRIVQQRARANPVKEESD</sequence>
<organism evidence="2 3">
    <name type="scientific">Rhodonia placenta</name>
    <dbReference type="NCBI Taxonomy" id="104341"/>
    <lineage>
        <taxon>Eukaryota</taxon>
        <taxon>Fungi</taxon>
        <taxon>Dikarya</taxon>
        <taxon>Basidiomycota</taxon>
        <taxon>Agaricomycotina</taxon>
        <taxon>Agaricomycetes</taxon>
        <taxon>Polyporales</taxon>
        <taxon>Adustoporiaceae</taxon>
        <taxon>Rhodonia</taxon>
    </lineage>
</organism>
<reference evidence="2" key="1">
    <citation type="submission" date="2020-11" db="EMBL/GenBank/DDBJ databases">
        <authorList>
            <person name="Koelle M."/>
            <person name="Horta M.A.C."/>
            <person name="Nowrousian M."/>
            <person name="Ohm R.A."/>
            <person name="Benz P."/>
            <person name="Pilgard A."/>
        </authorList>
    </citation>
    <scope>NUCLEOTIDE SEQUENCE</scope>
    <source>
        <strain evidence="2">FPRL280</strain>
    </source>
</reference>
<proteinExistence type="predicted"/>
<dbReference type="Proteomes" id="UP000639403">
    <property type="component" value="Unassembled WGS sequence"/>
</dbReference>